<organism evidence="2 3">
    <name type="scientific">Thermothielavioides terrestris</name>
    <dbReference type="NCBI Taxonomy" id="2587410"/>
    <lineage>
        <taxon>Eukaryota</taxon>
        <taxon>Fungi</taxon>
        <taxon>Dikarya</taxon>
        <taxon>Ascomycota</taxon>
        <taxon>Pezizomycotina</taxon>
        <taxon>Sordariomycetes</taxon>
        <taxon>Sordariomycetidae</taxon>
        <taxon>Sordariales</taxon>
        <taxon>Chaetomiaceae</taxon>
        <taxon>Thermothielavioides</taxon>
    </lineage>
</organism>
<dbReference type="EMBL" id="OUUZ01000015">
    <property type="protein sequence ID" value="SPQ25119.1"/>
    <property type="molecule type" value="Genomic_DNA"/>
</dbReference>
<gene>
    <name evidence="2" type="ORF">TT172_LOCUS7538</name>
</gene>
<feature type="non-terminal residue" evidence="2">
    <location>
        <position position="1"/>
    </location>
</feature>
<feature type="region of interest" description="Disordered" evidence="1">
    <location>
        <begin position="1"/>
        <end position="33"/>
    </location>
</feature>
<sequence>HSPLKGRGPKSQDRNMVPPPIPTDKSSASSRRVPGICSLQQPLLRPPQRGKYHSLSPVCHLRLVCCALNAPEAPGLACRTTHYILRTVRCRYKQSEKRLVTLNRREPNPSERTLVLIILPLDLHQPTFDIVDHLWQLRTKRGKGRTRKGGLVEAYLPTSVTVFLFLPHRG</sequence>
<reference evidence="2 3" key="1">
    <citation type="submission" date="2018-04" db="EMBL/GenBank/DDBJ databases">
        <authorList>
            <person name="Huttner S."/>
            <person name="Dainat J."/>
        </authorList>
    </citation>
    <scope>NUCLEOTIDE SEQUENCE [LARGE SCALE GENOMIC DNA]</scope>
</reference>
<accession>A0A446BRL9</accession>
<evidence type="ECO:0000256" key="1">
    <source>
        <dbReference type="SAM" id="MobiDB-lite"/>
    </source>
</evidence>
<protein>
    <submittedName>
        <fullName evidence="2">60daa6b8-a400-4e3f-9a15-dcb33ad80bc4</fullName>
    </submittedName>
</protein>
<proteinExistence type="predicted"/>
<evidence type="ECO:0000313" key="3">
    <source>
        <dbReference type="Proteomes" id="UP000289323"/>
    </source>
</evidence>
<evidence type="ECO:0000313" key="2">
    <source>
        <dbReference type="EMBL" id="SPQ25119.1"/>
    </source>
</evidence>
<dbReference type="Proteomes" id="UP000289323">
    <property type="component" value="Unassembled WGS sequence"/>
</dbReference>
<dbReference type="AlphaFoldDB" id="A0A446BRL9"/>
<name>A0A446BRL9_9PEZI</name>